<evidence type="ECO:0008006" key="4">
    <source>
        <dbReference type="Google" id="ProtNLM"/>
    </source>
</evidence>
<feature type="transmembrane region" description="Helical" evidence="1">
    <location>
        <begin position="126"/>
        <end position="148"/>
    </location>
</feature>
<dbReference type="InterPro" id="IPR010331">
    <property type="entry name" value="ExoD"/>
</dbReference>
<evidence type="ECO:0000313" key="2">
    <source>
        <dbReference type="EMBL" id="MBB4018269.1"/>
    </source>
</evidence>
<proteinExistence type="predicted"/>
<evidence type="ECO:0000313" key="3">
    <source>
        <dbReference type="Proteomes" id="UP000577362"/>
    </source>
</evidence>
<dbReference type="PIRSF" id="PIRSF033239">
    <property type="entry name" value="ExoD"/>
    <property type="match status" value="1"/>
</dbReference>
<name>A0A840C469_9HYPH</name>
<sequence>MTSQQVAGPPAVQNLQQVLDRIRNAGEEETVSVDDVLQSIGPRSFGALLLAPAIIIITPLSGIPGLPTIGAAIIALIAAQMLLGRKHFWLPRFLRCRSVPRERLDKAATWLARPARMIDRLVGPRLSFLTEGPFAYLIGLLCLLLALLMPPLEIVPLSNSLTATAIALFGLALVARDGLLAILATLFMAGAIYVGFAFIT</sequence>
<feature type="transmembrane region" description="Helical" evidence="1">
    <location>
        <begin position="154"/>
        <end position="174"/>
    </location>
</feature>
<protein>
    <recommendedName>
        <fullName evidence="4">Exopolysaccharide biosynthesis protein</fullName>
    </recommendedName>
</protein>
<keyword evidence="1" id="KW-0472">Membrane</keyword>
<reference evidence="2 3" key="1">
    <citation type="submission" date="2020-08" db="EMBL/GenBank/DDBJ databases">
        <title>Genomic Encyclopedia of Type Strains, Phase IV (KMG-IV): sequencing the most valuable type-strain genomes for metagenomic binning, comparative biology and taxonomic classification.</title>
        <authorList>
            <person name="Goeker M."/>
        </authorList>
    </citation>
    <scope>NUCLEOTIDE SEQUENCE [LARGE SCALE GENOMIC DNA]</scope>
    <source>
        <strain evidence="2 3">DSM 103737</strain>
    </source>
</reference>
<keyword evidence="1" id="KW-1133">Transmembrane helix</keyword>
<accession>A0A840C469</accession>
<dbReference type="PANTHER" id="PTHR41795">
    <property type="entry name" value="EXOPOLYSACCHARIDE SYNTHESIS PROTEIN"/>
    <property type="match status" value="1"/>
</dbReference>
<dbReference type="EMBL" id="JACIEN010000004">
    <property type="protein sequence ID" value="MBB4018269.1"/>
    <property type="molecule type" value="Genomic_DNA"/>
</dbReference>
<dbReference type="PANTHER" id="PTHR41795:SF1">
    <property type="entry name" value="EXOPOLYSACCHARIDE SYNTHESIS PROTEIN"/>
    <property type="match status" value="1"/>
</dbReference>
<organism evidence="2 3">
    <name type="scientific">Chelatococcus caeni</name>
    <dbReference type="NCBI Taxonomy" id="1348468"/>
    <lineage>
        <taxon>Bacteria</taxon>
        <taxon>Pseudomonadati</taxon>
        <taxon>Pseudomonadota</taxon>
        <taxon>Alphaproteobacteria</taxon>
        <taxon>Hyphomicrobiales</taxon>
        <taxon>Chelatococcaceae</taxon>
        <taxon>Chelatococcus</taxon>
    </lineage>
</organism>
<dbReference type="Proteomes" id="UP000577362">
    <property type="component" value="Unassembled WGS sequence"/>
</dbReference>
<dbReference type="Pfam" id="PF06055">
    <property type="entry name" value="ExoD"/>
    <property type="match status" value="1"/>
</dbReference>
<gene>
    <name evidence="2" type="ORF">GGR16_003316</name>
</gene>
<comment type="caution">
    <text evidence="2">The sequence shown here is derived from an EMBL/GenBank/DDBJ whole genome shotgun (WGS) entry which is preliminary data.</text>
</comment>
<feature type="transmembrane region" description="Helical" evidence="1">
    <location>
        <begin position="179"/>
        <end position="199"/>
    </location>
</feature>
<dbReference type="RefSeq" id="WP_019400828.1">
    <property type="nucleotide sequence ID" value="NZ_JACIEN010000004.1"/>
</dbReference>
<keyword evidence="3" id="KW-1185">Reference proteome</keyword>
<keyword evidence="1" id="KW-0812">Transmembrane</keyword>
<evidence type="ECO:0000256" key="1">
    <source>
        <dbReference type="SAM" id="Phobius"/>
    </source>
</evidence>
<dbReference type="AlphaFoldDB" id="A0A840C469"/>